<keyword evidence="2" id="KW-1185">Reference proteome</keyword>
<proteinExistence type="predicted"/>
<organism evidence="1 2">
    <name type="scientific">Nitrosomonas ureae</name>
    <dbReference type="NCBI Taxonomy" id="44577"/>
    <lineage>
        <taxon>Bacteria</taxon>
        <taxon>Pseudomonadati</taxon>
        <taxon>Pseudomonadota</taxon>
        <taxon>Betaproteobacteria</taxon>
        <taxon>Nitrosomonadales</taxon>
        <taxon>Nitrosomonadaceae</taxon>
        <taxon>Nitrosomonas</taxon>
    </lineage>
</organism>
<dbReference type="KEGG" id="nur:ATY38_12170"/>
<gene>
    <name evidence="1" type="ORF">SAMN05216406_11434</name>
</gene>
<dbReference type="AlphaFoldDB" id="A0A1H2ENM4"/>
<evidence type="ECO:0000313" key="2">
    <source>
        <dbReference type="Proteomes" id="UP000182882"/>
    </source>
</evidence>
<evidence type="ECO:0000313" key="1">
    <source>
        <dbReference type="EMBL" id="SDT96726.1"/>
    </source>
</evidence>
<sequence length="89" mass="10339">MKYYLLSILTRCGEFEFYKDVSIKVEPDDDVSKAARKVVCDWYDDGDPGGRDGPDADGVYWYDNGNDVRCDRITEISKSEYEIFQKYSI</sequence>
<reference evidence="2" key="1">
    <citation type="submission" date="2016-10" db="EMBL/GenBank/DDBJ databases">
        <authorList>
            <person name="Varghese N."/>
            <person name="Submissions S."/>
        </authorList>
    </citation>
    <scope>NUCLEOTIDE SEQUENCE [LARGE SCALE GENOMIC DNA]</scope>
    <source>
        <strain evidence="2">Nm10</strain>
    </source>
</reference>
<name>A0A1H2ENM4_9PROT</name>
<dbReference type="RefSeq" id="WP_062559541.1">
    <property type="nucleotide sequence ID" value="NZ_CP013341.1"/>
</dbReference>
<protein>
    <submittedName>
        <fullName evidence="1">Uncharacterized protein</fullName>
    </submittedName>
</protein>
<dbReference type="Proteomes" id="UP000182882">
    <property type="component" value="Unassembled WGS sequence"/>
</dbReference>
<accession>A0A1H2ENM4</accession>
<dbReference type="EMBL" id="FNLN01000014">
    <property type="protein sequence ID" value="SDT96726.1"/>
    <property type="molecule type" value="Genomic_DNA"/>
</dbReference>